<name>A0A2M7XC08_9BACT</name>
<dbReference type="Proteomes" id="UP000229385">
    <property type="component" value="Unassembled WGS sequence"/>
</dbReference>
<evidence type="ECO:0000313" key="2">
    <source>
        <dbReference type="Proteomes" id="UP000229385"/>
    </source>
</evidence>
<dbReference type="AlphaFoldDB" id="A0A2M7XC08"/>
<protein>
    <submittedName>
        <fullName evidence="1">Uncharacterized protein</fullName>
    </submittedName>
</protein>
<proteinExistence type="predicted"/>
<evidence type="ECO:0000313" key="1">
    <source>
        <dbReference type="EMBL" id="PJA45428.1"/>
    </source>
</evidence>
<gene>
    <name evidence="1" type="ORF">CO174_03320</name>
</gene>
<organism evidence="1 2">
    <name type="scientific">Candidatus Uhrbacteria bacterium CG_4_9_14_3_um_filter_50_9</name>
    <dbReference type="NCBI Taxonomy" id="1975035"/>
    <lineage>
        <taxon>Bacteria</taxon>
        <taxon>Candidatus Uhriibacteriota</taxon>
    </lineage>
</organism>
<reference evidence="2" key="1">
    <citation type="submission" date="2017-09" db="EMBL/GenBank/DDBJ databases">
        <title>Depth-based differentiation of microbial function through sediment-hosted aquifers and enrichment of novel symbionts in the deep terrestrial subsurface.</title>
        <authorList>
            <person name="Probst A.J."/>
            <person name="Ladd B."/>
            <person name="Jarett J.K."/>
            <person name="Geller-Mcgrath D.E."/>
            <person name="Sieber C.M.K."/>
            <person name="Emerson J.B."/>
            <person name="Anantharaman K."/>
            <person name="Thomas B.C."/>
            <person name="Malmstrom R."/>
            <person name="Stieglmeier M."/>
            <person name="Klingl A."/>
            <person name="Woyke T."/>
            <person name="Ryan C.M."/>
            <person name="Banfield J.F."/>
        </authorList>
    </citation>
    <scope>NUCLEOTIDE SEQUENCE [LARGE SCALE GENOMIC DNA]</scope>
</reference>
<comment type="caution">
    <text evidence="1">The sequence shown here is derived from an EMBL/GenBank/DDBJ whole genome shotgun (WGS) entry which is preliminary data.</text>
</comment>
<dbReference type="EMBL" id="PFWU01000039">
    <property type="protein sequence ID" value="PJA45428.1"/>
    <property type="molecule type" value="Genomic_DNA"/>
</dbReference>
<accession>A0A2M7XC08</accession>
<sequence>MQLPLAELVRDLLATQGVATRNRLEAERMSPGEVRAQAGRILSELPSRLRTWLDADNTSLWISIYEFQTLGDDLRASVSLSGDRGILLRSIQWDSLLLADPLGLALAKHLMSELETVHSILPVLMAAPASGADSPTMSVHLGLKKAQ</sequence>